<feature type="region of interest" description="Disordered" evidence="2">
    <location>
        <begin position="342"/>
        <end position="362"/>
    </location>
</feature>
<accession>A0A8K1FF75</accession>
<evidence type="ECO:0000256" key="1">
    <source>
        <dbReference type="SAM" id="Coils"/>
    </source>
</evidence>
<evidence type="ECO:0000313" key="3">
    <source>
        <dbReference type="EMBL" id="TMW58709.1"/>
    </source>
</evidence>
<keyword evidence="1" id="KW-0175">Coiled coil</keyword>
<organism evidence="3 4">
    <name type="scientific">Pythium oligandrum</name>
    <name type="common">Mycoparasitic fungus</name>
    <dbReference type="NCBI Taxonomy" id="41045"/>
    <lineage>
        <taxon>Eukaryota</taxon>
        <taxon>Sar</taxon>
        <taxon>Stramenopiles</taxon>
        <taxon>Oomycota</taxon>
        <taxon>Peronosporomycetes</taxon>
        <taxon>Pythiales</taxon>
        <taxon>Pythiaceae</taxon>
        <taxon>Pythium</taxon>
    </lineage>
</organism>
<proteinExistence type="predicted"/>
<feature type="region of interest" description="Disordered" evidence="2">
    <location>
        <begin position="1"/>
        <end position="70"/>
    </location>
</feature>
<dbReference type="AlphaFoldDB" id="A0A8K1FF75"/>
<dbReference type="OrthoDB" id="167922at2759"/>
<dbReference type="Proteomes" id="UP000794436">
    <property type="component" value="Unassembled WGS sequence"/>
</dbReference>
<sequence length="398" mass="45157">METPTSRWVLGAARTSLYQSKGNQRPTSEDDDDDRTSEKAETPRAASEADKDDGSEEEEPQEAPIETERVAAAGYDVVSDLQRRHDQLQEDVEVLVAHLEKQTHEIESERATMQSMQEQFEATRDAMERELQSLRIENEALRRQNAAVTLERDNAHQKAESAAETHEELLLALKSQQHRDDHARTIVKSLIKERDAARKQLDESQTYCRRLEEELVTNRAELQHMRSENATLTTAAHTATTHKNQYEQRVIREQEQLIQSLRADLLQMEFEFKTLSVDKDRLIDKVSKLQRQSDHPTMYDVISLAAHGDGKKDSKNKGKKQLRVVTSTTTSSDFTNLMTLPNMVDDHEDTTPTSSAKPVAMGNRIRSPMGSLVAKTLSSAKKKLFQTPSTQQTVILPQ</sequence>
<name>A0A8K1FF75_PYTOL</name>
<keyword evidence="4" id="KW-1185">Reference proteome</keyword>
<dbReference type="EMBL" id="SPLM01000111">
    <property type="protein sequence ID" value="TMW58709.1"/>
    <property type="molecule type" value="Genomic_DNA"/>
</dbReference>
<reference evidence="3" key="1">
    <citation type="submission" date="2019-03" db="EMBL/GenBank/DDBJ databases">
        <title>Long read genome sequence of the mycoparasitic Pythium oligandrum ATCC 38472 isolated from sugarbeet rhizosphere.</title>
        <authorList>
            <person name="Gaulin E."/>
        </authorList>
    </citation>
    <scope>NUCLEOTIDE SEQUENCE</scope>
    <source>
        <strain evidence="3">ATCC 38472_TT</strain>
    </source>
</reference>
<feature type="coiled-coil region" evidence="1">
    <location>
        <begin position="78"/>
        <end position="271"/>
    </location>
</feature>
<gene>
    <name evidence="3" type="ORF">Poli38472_010268</name>
</gene>
<evidence type="ECO:0000256" key="2">
    <source>
        <dbReference type="SAM" id="MobiDB-lite"/>
    </source>
</evidence>
<comment type="caution">
    <text evidence="3">The sequence shown here is derived from an EMBL/GenBank/DDBJ whole genome shotgun (WGS) entry which is preliminary data.</text>
</comment>
<protein>
    <submittedName>
        <fullName evidence="3">Uncharacterized protein</fullName>
    </submittedName>
</protein>
<feature type="compositionally biased region" description="Polar residues" evidence="2">
    <location>
        <begin position="16"/>
        <end position="26"/>
    </location>
</feature>
<feature type="compositionally biased region" description="Acidic residues" evidence="2">
    <location>
        <begin position="50"/>
        <end position="61"/>
    </location>
</feature>
<evidence type="ECO:0000313" key="4">
    <source>
        <dbReference type="Proteomes" id="UP000794436"/>
    </source>
</evidence>